<gene>
    <name evidence="1" type="ORF">ACE1CC_27885</name>
</gene>
<accession>A0ABV4XDS8</accession>
<comment type="caution">
    <text evidence="1">The sequence shown here is derived from an EMBL/GenBank/DDBJ whole genome shotgun (WGS) entry which is preliminary data.</text>
</comment>
<evidence type="ECO:0000313" key="2">
    <source>
        <dbReference type="Proteomes" id="UP001576774"/>
    </source>
</evidence>
<dbReference type="Proteomes" id="UP001576774">
    <property type="component" value="Unassembled WGS sequence"/>
</dbReference>
<dbReference type="EMBL" id="JBHFNQ010000206">
    <property type="protein sequence ID" value="MFB2880686.1"/>
    <property type="molecule type" value="Genomic_DNA"/>
</dbReference>
<protein>
    <recommendedName>
        <fullName evidence="3">ATP-binding protein</fullName>
    </recommendedName>
</protein>
<dbReference type="RefSeq" id="WP_413273690.1">
    <property type="nucleotide sequence ID" value="NZ_JBHFNQ010000206.1"/>
</dbReference>
<reference evidence="1 2" key="1">
    <citation type="submission" date="2024-09" db="EMBL/GenBank/DDBJ databases">
        <title>Floridaenema gen nov. (Aerosakkonemataceae, Aerosakkonematales ord. nov., Cyanobacteria) from benthic tropical and subtropical fresh waters, with the description of four new species.</title>
        <authorList>
            <person name="Moretto J.A."/>
            <person name="Berthold D.E."/>
            <person name="Lefler F.W."/>
            <person name="Huang I.-S."/>
            <person name="Laughinghouse H. IV."/>
        </authorList>
    </citation>
    <scope>NUCLEOTIDE SEQUENCE [LARGE SCALE GENOMIC DNA]</scope>
    <source>
        <strain evidence="1 2">BLCC-F46</strain>
    </source>
</reference>
<name>A0ABV4XDS8_9CYAN</name>
<evidence type="ECO:0000313" key="1">
    <source>
        <dbReference type="EMBL" id="MFB2880686.1"/>
    </source>
</evidence>
<evidence type="ECO:0008006" key="3">
    <source>
        <dbReference type="Google" id="ProtNLM"/>
    </source>
</evidence>
<sequence>MNKLLEQLESIQAIVDTINPSQIESELESVARNYELYATSYDPLEQVKKLRDRLIDEIGKGKPVNGYLSADYGYGKTATLIYFWFECQQNQIVAVPPFKFKELGNLMVATYGWIKASLEKSSPSLVAEIEAIYSKYGLKSQALQAAEIARKHKVSEEKALKIVQELKTDTTNTDSVLNFWQESVSILSKAGFKGLAIFADECQEFLRTEEGSSVRIQILSDLVKGMRALGSTPVALILGMPTTPTESAIEEQAGDIIHRMQEQKVSLRLTDAYKSDFPSKLWDFLCDKFLLENKLQGNQIVDSATLESLGQLCERKDLGNGPRTVIEVFKRIVNFAQEKGKPYTPLDLIQDYFEGRVQLYGTQQHKIIDAINKVEPLISSQKHPKGREVIRLLASFPSGVTASIADKFRLLKSLKKLADDDNFYGSHIVQPTEHSFALVALLQTTPPTVVDKILNQFRRSWFGEWNDTQKEETATRVFQREILPLLFPVSRSGQKANWTWRSKGEWKQDRFGLYNFLNGSPERYNLEFPNRSIVISVGSEDSGLMRFAPPEETHLDWRFYLSYNQNAANIPQRLTAIAGTGQVDFHLQLGRSFESEYPTAFGLLRKVMVAKQCSACTLLNLSDYMQNWLSKNSEVSKADRDRLEHHRQECHALALKLLFPLIAPQTWEVIGLEGVNGAETKLIESVFYQKSKTLFPSYQSFYTNLRPALLKYKLVLEKLPLSVRRGRQLYQASKEDFEKLFETSASGLPSVLAIFKQHGLISEFKVAGKKTEISQVQFVVHPLESIIQNKLKSKESVETVQEQDILKESNYLDIWEEVKKLGYLKEEFEEALEWLQRRRYVECERQSGIIRISMADLDPNDLKGQLNEIREQVSSLLKVFDEKLLQEVVRHVNEAEATLSLVASSPKVFNPTEGIQLTLGLDFGGVATSQEFANHNNEVILDSVQRTIQNLSERLEGFHREKRYIIQKELSEATGKLQDFTEELKASKLSQVILSTSGLEDCLNDYRKTLEKQVLQLDKDCNDLASSVVLDEPNILSLDHQLNECNLFLQTNESIKRELQDLVSGLEQWRIILTSAENLQKSLSNDSERLVRYNDEFVDRVVEHFSRHGVKSFREYELLQKPLVEIEEQIKGERRSRREDFQQLLNQYQALLSQLISTDRYLISRCKYDDEDREGSYEALRKVFLEKLFQECDNQILDWEKLEQDLYFIAQNSEQNLTEFLHQFSDLKTQLLSKINLCNESIIEVKNLELQINEVKSIFERGMELREEAKKLQARNNENLLEEERQLLSIINTVESDLTISQAYQSLPNKDVWEILKALYKKGYLEITLRQRD</sequence>
<proteinExistence type="predicted"/>
<organism evidence="1 2">
    <name type="scientific">Floridaenema aerugineum BLCC-F46</name>
    <dbReference type="NCBI Taxonomy" id="3153654"/>
    <lineage>
        <taxon>Bacteria</taxon>
        <taxon>Bacillati</taxon>
        <taxon>Cyanobacteriota</taxon>
        <taxon>Cyanophyceae</taxon>
        <taxon>Oscillatoriophycideae</taxon>
        <taxon>Aerosakkonematales</taxon>
        <taxon>Aerosakkonemataceae</taxon>
        <taxon>Floridanema</taxon>
        <taxon>Floridanema aerugineum</taxon>
    </lineage>
</organism>
<keyword evidence="2" id="KW-1185">Reference proteome</keyword>